<sequence length="219" mass="23943">MTSEQQLDLSPTNALPELSIDCHDEEVVTLLASLAWDVDVIASCLLSPTSLLQGTPASSSTPQVLWGDPDAENNMPESFDVAPLQFSFPSLDPSVDMNNNDINADEVSSMPVVPPPPPPHRAAINTQEEFLASLQLQPSLSAPKTTVHTSPVTQNTKKRPNPTSMPVKTKKRAKIAEKKLKGQKKMGRIDVSALRNRILYDMATTSHCLRLDMETFART</sequence>
<organism evidence="2 3">
    <name type="scientific">Lingula anatina</name>
    <name type="common">Brachiopod</name>
    <name type="synonym">Lingula unguis</name>
    <dbReference type="NCBI Taxonomy" id="7574"/>
    <lineage>
        <taxon>Eukaryota</taxon>
        <taxon>Metazoa</taxon>
        <taxon>Spiralia</taxon>
        <taxon>Lophotrochozoa</taxon>
        <taxon>Brachiopoda</taxon>
        <taxon>Linguliformea</taxon>
        <taxon>Lingulata</taxon>
        <taxon>Lingulida</taxon>
        <taxon>Linguloidea</taxon>
        <taxon>Lingulidae</taxon>
        <taxon>Lingula</taxon>
    </lineage>
</organism>
<proteinExistence type="predicted"/>
<dbReference type="AlphaFoldDB" id="A0A1S3K8T7"/>
<dbReference type="GeneID" id="106179821"/>
<evidence type="ECO:0000256" key="1">
    <source>
        <dbReference type="SAM" id="MobiDB-lite"/>
    </source>
</evidence>
<evidence type="ECO:0000313" key="2">
    <source>
        <dbReference type="Proteomes" id="UP000085678"/>
    </source>
</evidence>
<evidence type="ECO:0000313" key="3">
    <source>
        <dbReference type="RefSeq" id="XP_013419050.1"/>
    </source>
</evidence>
<name>A0A1S3K8T7_LINAN</name>
<dbReference type="Proteomes" id="UP000085678">
    <property type="component" value="Unplaced"/>
</dbReference>
<accession>A0A1S3K8T7</accession>
<keyword evidence="2" id="KW-1185">Reference proteome</keyword>
<gene>
    <name evidence="3" type="primary">LOC106179821</name>
</gene>
<reference evidence="3" key="1">
    <citation type="submission" date="2025-08" db="UniProtKB">
        <authorList>
            <consortium name="RefSeq"/>
        </authorList>
    </citation>
    <scope>IDENTIFICATION</scope>
    <source>
        <tissue evidence="3">Gonads</tissue>
    </source>
</reference>
<protein>
    <submittedName>
        <fullName evidence="3">Uncharacterized protein LOC106179821</fullName>
    </submittedName>
</protein>
<feature type="compositionally biased region" description="Polar residues" evidence="1">
    <location>
        <begin position="144"/>
        <end position="166"/>
    </location>
</feature>
<dbReference type="InParanoid" id="A0A1S3K8T7"/>
<dbReference type="KEGG" id="lak:106179821"/>
<dbReference type="RefSeq" id="XP_013419050.1">
    <property type="nucleotide sequence ID" value="XM_013563596.1"/>
</dbReference>
<feature type="region of interest" description="Disordered" evidence="1">
    <location>
        <begin position="141"/>
        <end position="169"/>
    </location>
</feature>